<dbReference type="AlphaFoldDB" id="A0A0B6ZBC2"/>
<evidence type="ECO:0000313" key="1">
    <source>
        <dbReference type="EMBL" id="CEK65236.1"/>
    </source>
</evidence>
<reference evidence="1" key="1">
    <citation type="submission" date="2014-12" db="EMBL/GenBank/DDBJ databases">
        <title>Insight into the proteome of Arion vulgaris.</title>
        <authorList>
            <person name="Aradska J."/>
            <person name="Bulat T."/>
            <person name="Smidak R."/>
            <person name="Sarate P."/>
            <person name="Gangsoo J."/>
            <person name="Sialana F."/>
            <person name="Bilban M."/>
            <person name="Lubec G."/>
        </authorList>
    </citation>
    <scope>NUCLEOTIDE SEQUENCE</scope>
    <source>
        <tissue evidence="1">Skin</tissue>
    </source>
</reference>
<accession>A0A0B6ZBC2</accession>
<sequence length="64" mass="6864">VINRASVIISTLADNRNDTTVQKSKIKHIYFCGLEFRASLAESIQNAVSGHPSAAGCCVSLYGH</sequence>
<name>A0A0B6ZBC2_9EUPU</name>
<feature type="non-terminal residue" evidence="1">
    <location>
        <position position="1"/>
    </location>
</feature>
<organism evidence="1">
    <name type="scientific">Arion vulgaris</name>
    <dbReference type="NCBI Taxonomy" id="1028688"/>
    <lineage>
        <taxon>Eukaryota</taxon>
        <taxon>Metazoa</taxon>
        <taxon>Spiralia</taxon>
        <taxon>Lophotrochozoa</taxon>
        <taxon>Mollusca</taxon>
        <taxon>Gastropoda</taxon>
        <taxon>Heterobranchia</taxon>
        <taxon>Euthyneura</taxon>
        <taxon>Panpulmonata</taxon>
        <taxon>Eupulmonata</taxon>
        <taxon>Stylommatophora</taxon>
        <taxon>Helicina</taxon>
        <taxon>Arionoidea</taxon>
        <taxon>Arionidae</taxon>
        <taxon>Arion</taxon>
    </lineage>
</organism>
<dbReference type="EMBL" id="HACG01018371">
    <property type="protein sequence ID" value="CEK65236.1"/>
    <property type="molecule type" value="Transcribed_RNA"/>
</dbReference>
<protein>
    <submittedName>
        <fullName evidence="1">Uncharacterized protein</fullName>
    </submittedName>
</protein>
<gene>
    <name evidence="1" type="primary">ORF54367</name>
</gene>
<proteinExistence type="predicted"/>